<reference evidence="7 8" key="1">
    <citation type="journal article" date="2015" name="Stand. Genomic Sci.">
        <title>Genomic Encyclopedia of Bacterial and Archaeal Type Strains, Phase III: the genomes of soil and plant-associated and newly described type strains.</title>
        <authorList>
            <person name="Whitman W.B."/>
            <person name="Woyke T."/>
            <person name="Klenk H.P."/>
            <person name="Zhou Y."/>
            <person name="Lilburn T.G."/>
            <person name="Beck B.J."/>
            <person name="De Vos P."/>
            <person name="Vandamme P."/>
            <person name="Eisen J.A."/>
            <person name="Garrity G."/>
            <person name="Hugenholtz P."/>
            <person name="Kyrpides N.C."/>
        </authorList>
    </citation>
    <scope>NUCLEOTIDE SEQUENCE [LARGE SCALE GENOMIC DNA]</scope>
    <source>
        <strain evidence="7 8">VKM Ac-2538</strain>
    </source>
</reference>
<keyword evidence="4" id="KW-0106">Calcium</keyword>
<keyword evidence="8" id="KW-1185">Reference proteome</keyword>
<evidence type="ECO:0000259" key="6">
    <source>
        <dbReference type="Pfam" id="PF00884"/>
    </source>
</evidence>
<dbReference type="InterPro" id="IPR000917">
    <property type="entry name" value="Sulfatase_N"/>
</dbReference>
<evidence type="ECO:0000313" key="8">
    <source>
        <dbReference type="Proteomes" id="UP000295818"/>
    </source>
</evidence>
<dbReference type="PANTHER" id="PTHR42693:SF43">
    <property type="entry name" value="BLL2667 PROTEIN"/>
    <property type="match status" value="1"/>
</dbReference>
<dbReference type="InterPro" id="IPR024607">
    <property type="entry name" value="Sulfatase_CS"/>
</dbReference>
<keyword evidence="3" id="KW-0378">Hydrolase</keyword>
<feature type="region of interest" description="Disordered" evidence="5">
    <location>
        <begin position="1"/>
        <end position="33"/>
    </location>
</feature>
<sequence>MSDVVTYSDGQPFPGVIGRTADESSPAWPTPPRAPEGAPNVLMFVLDDVGFGQLSSFGGLVETPVLDRFADNGLRYTNMHTTALCSPSRGAILTGRNHHSLGLATIAETSTGYPGYNAILPFDKGMLSEMLLPHGYNTFLVGKWHLSPPEHETPAGPYERWPLGRGFERFYGFLGGDTNQWYPELVYDNHSIEQPAQPEDGYHLSADLADRAIEFIQDAHVNAPDKPFYLHYCTGAGHAPHHVSKEWADKYKGKFDGGWDEYRRVVHERQLAMGILPAGTELSAHDPDVPEWETLSEDARKVFARMMEVYAGFLSYTDHEFGRVVSFLEEIGELDNTLFLLISDNGASSEGGPVGSLNEMMFFNNVPESMEENLRRIDELGGPNVFNHYAWGWTNAGNTPFRRWKRETYRGGTTDPCIISWPDKITARGEIRTQYGHIIDLVPTVLDALGITPPATIRGVTQAPIEGVSFAHTFNEAEAPTLHHTQYYEMFGHRSIYHDGWRAVCPWPGPTFTEAAQKGRHYGSPIDAKVLADIEANSWELYDLTTDYSETRNVAADHRDKVVEMIGRWWAEAGKYNVMPIDGSMLQRINVERPTIAKPRDRFVYYPGGSPVPFSAAPKAYNRAFSISADVQITEAGAEGVLVAHGGRVGGYSLFVKDNRLHFVYNFLGRDFFTISSDTEVPVGEASLRYEFEPTGKPDFTVGKGVPAIGQLYINDKLVGAVDMPHTVPNIFSSEGLTCGHDGGSRVAPDFYHDDFAFTGTLKRVTIDLSGEDLIPDSETDLKVAMARQ</sequence>
<comment type="caution">
    <text evidence="7">The sequence shown here is derived from an EMBL/GenBank/DDBJ whole genome shotgun (WGS) entry which is preliminary data.</text>
</comment>
<proteinExistence type="inferred from homology"/>
<dbReference type="InterPro" id="IPR050738">
    <property type="entry name" value="Sulfatase"/>
</dbReference>
<evidence type="ECO:0000256" key="5">
    <source>
        <dbReference type="SAM" id="MobiDB-lite"/>
    </source>
</evidence>
<dbReference type="PANTHER" id="PTHR42693">
    <property type="entry name" value="ARYLSULFATASE FAMILY MEMBER"/>
    <property type="match status" value="1"/>
</dbReference>
<evidence type="ECO:0000256" key="4">
    <source>
        <dbReference type="ARBA" id="ARBA00022837"/>
    </source>
</evidence>
<dbReference type="CDD" id="cd16025">
    <property type="entry name" value="PAS_like"/>
    <property type="match status" value="1"/>
</dbReference>
<dbReference type="InterPro" id="IPR017850">
    <property type="entry name" value="Alkaline_phosphatase_core_sf"/>
</dbReference>
<dbReference type="SUPFAM" id="SSF53649">
    <property type="entry name" value="Alkaline phosphatase-like"/>
    <property type="match status" value="1"/>
</dbReference>
<dbReference type="PROSITE" id="PS00523">
    <property type="entry name" value="SULFATASE_1"/>
    <property type="match status" value="1"/>
</dbReference>
<evidence type="ECO:0000313" key="7">
    <source>
        <dbReference type="EMBL" id="TCO19396.1"/>
    </source>
</evidence>
<dbReference type="Gene3D" id="3.40.720.10">
    <property type="entry name" value="Alkaline Phosphatase, subunit A"/>
    <property type="match status" value="1"/>
</dbReference>
<dbReference type="EMBL" id="SLWM01000010">
    <property type="protein sequence ID" value="TCO19396.1"/>
    <property type="molecule type" value="Genomic_DNA"/>
</dbReference>
<evidence type="ECO:0000256" key="3">
    <source>
        <dbReference type="ARBA" id="ARBA00022801"/>
    </source>
</evidence>
<dbReference type="Gene3D" id="3.30.1120.10">
    <property type="match status" value="1"/>
</dbReference>
<accession>A0ABY2BGD2</accession>
<feature type="domain" description="Sulfatase N-terminal" evidence="6">
    <location>
        <begin position="39"/>
        <end position="451"/>
    </location>
</feature>
<comment type="similarity">
    <text evidence="1">Belongs to the sulfatase family.</text>
</comment>
<dbReference type="PROSITE" id="PS00149">
    <property type="entry name" value="SULFATASE_2"/>
    <property type="match status" value="1"/>
</dbReference>
<protein>
    <submittedName>
        <fullName evidence="7">Arylsulfatase</fullName>
    </submittedName>
</protein>
<keyword evidence="2" id="KW-0479">Metal-binding</keyword>
<dbReference type="Proteomes" id="UP000295818">
    <property type="component" value="Unassembled WGS sequence"/>
</dbReference>
<dbReference type="RefSeq" id="WP_132191165.1">
    <property type="nucleotide sequence ID" value="NZ_SLWM01000010.1"/>
</dbReference>
<name>A0ABY2BGD2_9ACTN</name>
<evidence type="ECO:0000256" key="1">
    <source>
        <dbReference type="ARBA" id="ARBA00008779"/>
    </source>
</evidence>
<evidence type="ECO:0000256" key="2">
    <source>
        <dbReference type="ARBA" id="ARBA00022723"/>
    </source>
</evidence>
<gene>
    <name evidence="7" type="ORF">EV644_11036</name>
</gene>
<dbReference type="Pfam" id="PF00884">
    <property type="entry name" value="Sulfatase"/>
    <property type="match status" value="1"/>
</dbReference>
<organism evidence="7 8">
    <name type="scientific">Kribbella orskensis</name>
    <dbReference type="NCBI Taxonomy" id="2512216"/>
    <lineage>
        <taxon>Bacteria</taxon>
        <taxon>Bacillati</taxon>
        <taxon>Actinomycetota</taxon>
        <taxon>Actinomycetes</taxon>
        <taxon>Propionibacteriales</taxon>
        <taxon>Kribbellaceae</taxon>
        <taxon>Kribbella</taxon>
    </lineage>
</organism>